<dbReference type="AlphaFoldDB" id="A0AA40G4I1"/>
<evidence type="ECO:0000313" key="2">
    <source>
        <dbReference type="Proteomes" id="UP001177670"/>
    </source>
</evidence>
<proteinExistence type="predicted"/>
<protein>
    <submittedName>
        <fullName evidence="1">Uncharacterized protein</fullName>
    </submittedName>
</protein>
<sequence length="110" mass="12942">MVGLLGRGSKMRMETVANVEVLLLCREKSNMDRGYLLAKLRGKQRTVNLDRNRCSIEREIHQQFSLHLWLRNSRQIKRINVIFFKCNLAIIGDIHIDKDFNRPPGNRTEH</sequence>
<organism evidence="1 2">
    <name type="scientific">Melipona bicolor</name>
    <dbReference type="NCBI Taxonomy" id="60889"/>
    <lineage>
        <taxon>Eukaryota</taxon>
        <taxon>Metazoa</taxon>
        <taxon>Ecdysozoa</taxon>
        <taxon>Arthropoda</taxon>
        <taxon>Hexapoda</taxon>
        <taxon>Insecta</taxon>
        <taxon>Pterygota</taxon>
        <taxon>Neoptera</taxon>
        <taxon>Endopterygota</taxon>
        <taxon>Hymenoptera</taxon>
        <taxon>Apocrita</taxon>
        <taxon>Aculeata</taxon>
        <taxon>Apoidea</taxon>
        <taxon>Anthophila</taxon>
        <taxon>Apidae</taxon>
        <taxon>Melipona</taxon>
    </lineage>
</organism>
<evidence type="ECO:0000313" key="1">
    <source>
        <dbReference type="EMBL" id="KAK1130669.1"/>
    </source>
</evidence>
<name>A0AA40G4I1_9HYME</name>
<accession>A0AA40G4I1</accession>
<gene>
    <name evidence="1" type="ORF">K0M31_018785</name>
</gene>
<comment type="caution">
    <text evidence="1">The sequence shown here is derived from an EMBL/GenBank/DDBJ whole genome shotgun (WGS) entry which is preliminary data.</text>
</comment>
<dbReference type="Proteomes" id="UP001177670">
    <property type="component" value="Unassembled WGS sequence"/>
</dbReference>
<keyword evidence="2" id="KW-1185">Reference proteome</keyword>
<reference evidence="1" key="1">
    <citation type="submission" date="2021-10" db="EMBL/GenBank/DDBJ databases">
        <title>Melipona bicolor Genome sequencing and assembly.</title>
        <authorList>
            <person name="Araujo N.S."/>
            <person name="Arias M.C."/>
        </authorList>
    </citation>
    <scope>NUCLEOTIDE SEQUENCE</scope>
    <source>
        <strain evidence="1">USP_2M_L1-L4_2017</strain>
        <tissue evidence="1">Whole body</tissue>
    </source>
</reference>
<dbReference type="EMBL" id="JAHYIQ010000007">
    <property type="protein sequence ID" value="KAK1130669.1"/>
    <property type="molecule type" value="Genomic_DNA"/>
</dbReference>